<dbReference type="SMART" id="SM00060">
    <property type="entry name" value="FN3"/>
    <property type="match status" value="1"/>
</dbReference>
<feature type="domain" description="OmpA-like" evidence="9">
    <location>
        <begin position="692"/>
        <end position="805"/>
    </location>
</feature>
<comment type="subcellular location">
    <subcellularLocation>
        <location evidence="1">Membrane</location>
    </subcellularLocation>
</comment>
<evidence type="ECO:0000313" key="10">
    <source>
        <dbReference type="EMBL" id="GAA3628027.1"/>
    </source>
</evidence>
<dbReference type="PANTHER" id="PTHR47197">
    <property type="entry name" value="PROTEIN NIRF"/>
    <property type="match status" value="1"/>
</dbReference>
<dbReference type="InterPro" id="IPR011045">
    <property type="entry name" value="N2O_reductase_N"/>
</dbReference>
<keyword evidence="4" id="KW-0624">Polysaccharide degradation</keyword>
<name>A0ABP7AA29_9ACTN</name>
<feature type="signal peptide" evidence="7">
    <location>
        <begin position="1"/>
        <end position="24"/>
    </location>
</feature>
<reference evidence="11" key="1">
    <citation type="journal article" date="2019" name="Int. J. Syst. Evol. Microbiol.">
        <title>The Global Catalogue of Microorganisms (GCM) 10K type strain sequencing project: providing services to taxonomists for standard genome sequencing and annotation.</title>
        <authorList>
            <consortium name="The Broad Institute Genomics Platform"/>
            <consortium name="The Broad Institute Genome Sequencing Center for Infectious Disease"/>
            <person name="Wu L."/>
            <person name="Ma J."/>
        </authorList>
    </citation>
    <scope>NUCLEOTIDE SEQUENCE [LARGE SCALE GENOMIC DNA]</scope>
    <source>
        <strain evidence="11">JCM 16902</strain>
    </source>
</reference>
<dbReference type="InterPro" id="IPR036737">
    <property type="entry name" value="OmpA-like_sf"/>
</dbReference>
<dbReference type="InterPro" id="IPR003961">
    <property type="entry name" value="FN3_dom"/>
</dbReference>
<evidence type="ECO:0000256" key="3">
    <source>
        <dbReference type="ARBA" id="ARBA00023295"/>
    </source>
</evidence>
<feature type="chain" id="PRO_5045865524" evidence="7">
    <location>
        <begin position="25"/>
        <end position="805"/>
    </location>
</feature>
<evidence type="ECO:0000256" key="4">
    <source>
        <dbReference type="ARBA" id="ARBA00023326"/>
    </source>
</evidence>
<sequence length="805" mass="80589">MAGLLGTGLLAGVLTATGATPAQAVPAAVTVPGPWGVAVNPATDTAYVSSRSGNALRSVSGNATAGGSAPVGSFPLGTAYNPFNGYVYVANFSGGSVTVVDPATMTVVATVSTTSLGAVGANPYWVAVDESTGQVVVSFYSAGATVGVIDPATNALTSLALPAGQSGDRHVGITVDSVHHVAYVADSTAGAVSVVPLSGSAPTAVTVGGSPAGVLYSAGKVYVGFASGSLMKVIDTTAGNAVSSVTVGNTPSGLAVAAPTTAVFTMNNGDGTLSVIDGSSGTVVNTITPGTTNDYLTWAAADTVNNRLYVGNFTAGKVHVLAPADTEAASTLALSGSAASVTAGDTVTYTATPSNGTRPVTFYDTTSGSTAISSCTNVALSAGSASCTVTYPSAGSFSVTARTAEKNFLYQAATSSASSVTVAAVPAPTTTAPPVITPPVTTPPVTTPPATTPTELAPDAPRDISVRGADASSIVRFSAPEDHGSPITGYEYSLGGGATWKMWDASTDAAGTVTGTVGGLTNTKTYSLTFRARNAVGPSVASDPVSVTPRAELTGPSSKTLTGNVKTEFSGQLSASGGMAPYTYAAVGKTLPPRLTLSAAGRFGGRPTQAGTFSVKVRVTDHEDATSVATLDITIERATAASLSAISRSGLLRTPANPDRYTGKKRLTKAWQASADGTDAYPVSRLKGLNLVGGQAATLSGDGLFGFDRGVLTRAGRAQVKALAQTLQAEAKAVRCEGYTDYAGSRRHELELSRQRARAVCAALVREKAGVGTKSVGYGPSHPAVVGGSAKARRENRRVVVLVTR</sequence>
<dbReference type="InterPro" id="IPR051200">
    <property type="entry name" value="Host-pathogen_enzymatic-act"/>
</dbReference>
<dbReference type="PANTHER" id="PTHR47197:SF3">
    <property type="entry name" value="DIHYDRO-HEME D1 DEHYDROGENASE"/>
    <property type="match status" value="1"/>
</dbReference>
<gene>
    <name evidence="10" type="ORF">GCM10022223_51680</name>
</gene>
<dbReference type="CDD" id="cd00063">
    <property type="entry name" value="FN3"/>
    <property type="match status" value="1"/>
</dbReference>
<keyword evidence="2 5" id="KW-0472">Membrane</keyword>
<dbReference type="InterPro" id="IPR006664">
    <property type="entry name" value="OMP_bac"/>
</dbReference>
<keyword evidence="3" id="KW-0326">Glycosidase</keyword>
<evidence type="ECO:0000256" key="7">
    <source>
        <dbReference type="SAM" id="SignalP"/>
    </source>
</evidence>
<protein>
    <submittedName>
        <fullName evidence="10">Uncharacterized protein</fullName>
    </submittedName>
</protein>
<evidence type="ECO:0000256" key="2">
    <source>
        <dbReference type="ARBA" id="ARBA00023136"/>
    </source>
</evidence>
<feature type="compositionally biased region" description="Pro residues" evidence="6">
    <location>
        <begin position="435"/>
        <end position="451"/>
    </location>
</feature>
<dbReference type="Gene3D" id="3.30.1330.60">
    <property type="entry name" value="OmpA-like domain"/>
    <property type="match status" value="1"/>
</dbReference>
<keyword evidence="3" id="KW-0378">Hydrolase</keyword>
<evidence type="ECO:0000256" key="6">
    <source>
        <dbReference type="SAM" id="MobiDB-lite"/>
    </source>
</evidence>
<evidence type="ECO:0000256" key="5">
    <source>
        <dbReference type="PROSITE-ProRule" id="PRU00473"/>
    </source>
</evidence>
<feature type="region of interest" description="Disordered" evidence="6">
    <location>
        <begin position="433"/>
        <end position="462"/>
    </location>
</feature>
<dbReference type="InterPro" id="IPR013783">
    <property type="entry name" value="Ig-like_fold"/>
</dbReference>
<dbReference type="Gene3D" id="2.60.40.10">
    <property type="entry name" value="Immunoglobulins"/>
    <property type="match status" value="2"/>
</dbReference>
<dbReference type="Gene3D" id="2.130.10.10">
    <property type="entry name" value="YVTN repeat-like/Quinoprotein amine dehydrogenase"/>
    <property type="match status" value="2"/>
</dbReference>
<dbReference type="Proteomes" id="UP001501074">
    <property type="component" value="Unassembled WGS sequence"/>
</dbReference>
<proteinExistence type="predicted"/>
<dbReference type="CDD" id="cd07185">
    <property type="entry name" value="OmpA_C-like"/>
    <property type="match status" value="1"/>
</dbReference>
<dbReference type="InterPro" id="IPR036116">
    <property type="entry name" value="FN3_sf"/>
</dbReference>
<dbReference type="SUPFAM" id="SSF50974">
    <property type="entry name" value="Nitrous oxide reductase, N-terminal domain"/>
    <property type="match status" value="1"/>
</dbReference>
<organism evidence="10 11">
    <name type="scientific">Kineosporia mesophila</name>
    <dbReference type="NCBI Taxonomy" id="566012"/>
    <lineage>
        <taxon>Bacteria</taxon>
        <taxon>Bacillati</taxon>
        <taxon>Actinomycetota</taxon>
        <taxon>Actinomycetes</taxon>
        <taxon>Kineosporiales</taxon>
        <taxon>Kineosporiaceae</taxon>
        <taxon>Kineosporia</taxon>
    </lineage>
</organism>
<feature type="region of interest" description="Disordered" evidence="6">
    <location>
        <begin position="538"/>
        <end position="558"/>
    </location>
</feature>
<evidence type="ECO:0000259" key="8">
    <source>
        <dbReference type="PROSITE" id="PS50853"/>
    </source>
</evidence>
<dbReference type="SUPFAM" id="SSF103088">
    <property type="entry name" value="OmpA-like"/>
    <property type="match status" value="1"/>
</dbReference>
<keyword evidence="7" id="KW-0732">Signal</keyword>
<dbReference type="PRINTS" id="PR01021">
    <property type="entry name" value="OMPADOMAIN"/>
</dbReference>
<dbReference type="Pfam" id="PF05345">
    <property type="entry name" value="He_PIG"/>
    <property type="match status" value="1"/>
</dbReference>
<accession>A0ABP7AA29</accession>
<keyword evidence="11" id="KW-1185">Reference proteome</keyword>
<evidence type="ECO:0000259" key="9">
    <source>
        <dbReference type="PROSITE" id="PS51123"/>
    </source>
</evidence>
<dbReference type="PROSITE" id="PS50853">
    <property type="entry name" value="FN3"/>
    <property type="match status" value="1"/>
</dbReference>
<comment type="caution">
    <text evidence="10">The sequence shown here is derived from an EMBL/GenBank/DDBJ whole genome shotgun (WGS) entry which is preliminary data.</text>
</comment>
<evidence type="ECO:0000313" key="11">
    <source>
        <dbReference type="Proteomes" id="UP001501074"/>
    </source>
</evidence>
<dbReference type="InterPro" id="IPR015943">
    <property type="entry name" value="WD40/YVTN_repeat-like_dom_sf"/>
</dbReference>
<dbReference type="SUPFAM" id="SSF49265">
    <property type="entry name" value="Fibronectin type III"/>
    <property type="match status" value="1"/>
</dbReference>
<keyword evidence="4" id="KW-0119">Carbohydrate metabolism</keyword>
<evidence type="ECO:0000256" key="1">
    <source>
        <dbReference type="ARBA" id="ARBA00004370"/>
    </source>
</evidence>
<dbReference type="InterPro" id="IPR006665">
    <property type="entry name" value="OmpA-like"/>
</dbReference>
<feature type="domain" description="Fibronectin type-III" evidence="8">
    <location>
        <begin position="457"/>
        <end position="552"/>
    </location>
</feature>
<dbReference type="EMBL" id="BAAAZO010000010">
    <property type="protein sequence ID" value="GAA3628027.1"/>
    <property type="molecule type" value="Genomic_DNA"/>
</dbReference>
<dbReference type="PROSITE" id="PS51123">
    <property type="entry name" value="OMPA_2"/>
    <property type="match status" value="1"/>
</dbReference>
<dbReference type="Pfam" id="PF00691">
    <property type="entry name" value="OmpA"/>
    <property type="match status" value="1"/>
</dbReference>